<keyword evidence="3" id="KW-1185">Reference proteome</keyword>
<proteinExistence type="predicted"/>
<name>A0A4Z1HJ19_9HELO</name>
<accession>A0A4Z1HJ19</accession>
<evidence type="ECO:0000313" key="2">
    <source>
        <dbReference type="EMBL" id="TGO49038.1"/>
    </source>
</evidence>
<evidence type="ECO:0000256" key="1">
    <source>
        <dbReference type="SAM" id="SignalP"/>
    </source>
</evidence>
<evidence type="ECO:0000313" key="3">
    <source>
        <dbReference type="Proteomes" id="UP000297452"/>
    </source>
</evidence>
<gene>
    <name evidence="2" type="ORF">BOTNAR_0447g00030</name>
</gene>
<comment type="caution">
    <text evidence="2">The sequence shown here is derived from an EMBL/GenBank/DDBJ whole genome shotgun (WGS) entry which is preliminary data.</text>
</comment>
<sequence length="125" mass="14413">MYARYALIVRFFVPRVFALPLQAFNKLCLSDNAAKVSHNESAKISYDEAFKVAYDEAAKVSYDEPAKYSDNETANVAYDEGATFVYDEPAKRYSRPDDLIRWDTETMMNGPFVERNMDLSREKKV</sequence>
<reference evidence="2 3" key="1">
    <citation type="submission" date="2017-12" db="EMBL/GenBank/DDBJ databases">
        <title>Comparative genomics of Botrytis spp.</title>
        <authorList>
            <person name="Valero-Jimenez C.A."/>
            <person name="Tapia P."/>
            <person name="Veloso J."/>
            <person name="Silva-Moreno E."/>
            <person name="Staats M."/>
            <person name="Valdes J.H."/>
            <person name="Van Kan J.A.L."/>
        </authorList>
    </citation>
    <scope>NUCLEOTIDE SEQUENCE [LARGE SCALE GENOMIC DNA]</scope>
    <source>
        <strain evidence="2 3">MUCL2120</strain>
    </source>
</reference>
<protein>
    <submittedName>
        <fullName evidence="2">Uncharacterized protein</fullName>
    </submittedName>
</protein>
<feature type="signal peptide" evidence="1">
    <location>
        <begin position="1"/>
        <end position="18"/>
    </location>
</feature>
<dbReference type="EMBL" id="PQXJ01000447">
    <property type="protein sequence ID" value="TGO49038.1"/>
    <property type="molecule type" value="Genomic_DNA"/>
</dbReference>
<dbReference type="Proteomes" id="UP000297452">
    <property type="component" value="Unassembled WGS sequence"/>
</dbReference>
<dbReference type="AlphaFoldDB" id="A0A4Z1HJ19"/>
<organism evidence="2 3">
    <name type="scientific">Botryotinia narcissicola</name>
    <dbReference type="NCBI Taxonomy" id="278944"/>
    <lineage>
        <taxon>Eukaryota</taxon>
        <taxon>Fungi</taxon>
        <taxon>Dikarya</taxon>
        <taxon>Ascomycota</taxon>
        <taxon>Pezizomycotina</taxon>
        <taxon>Leotiomycetes</taxon>
        <taxon>Helotiales</taxon>
        <taxon>Sclerotiniaceae</taxon>
        <taxon>Botryotinia</taxon>
    </lineage>
</organism>
<dbReference type="OrthoDB" id="5423900at2759"/>
<keyword evidence="1" id="KW-0732">Signal</keyword>
<feature type="chain" id="PRO_5021396318" evidence="1">
    <location>
        <begin position="19"/>
        <end position="125"/>
    </location>
</feature>